<keyword evidence="12" id="KW-0675">Receptor</keyword>
<keyword evidence="4 8" id="KW-0812">Transmembrane</keyword>
<evidence type="ECO:0000256" key="6">
    <source>
        <dbReference type="ARBA" id="ARBA00023136"/>
    </source>
</evidence>
<evidence type="ECO:0000256" key="1">
    <source>
        <dbReference type="ARBA" id="ARBA00004571"/>
    </source>
</evidence>
<evidence type="ECO:0000256" key="4">
    <source>
        <dbReference type="ARBA" id="ARBA00022692"/>
    </source>
</evidence>
<keyword evidence="3 8" id="KW-1134">Transmembrane beta strand</keyword>
<comment type="similarity">
    <text evidence="8">Belongs to the TonB-dependent receptor family.</text>
</comment>
<keyword evidence="6 8" id="KW-0472">Membrane</keyword>
<gene>
    <name evidence="12" type="ORF">HDE69_000561</name>
</gene>
<dbReference type="InterPro" id="IPR036942">
    <property type="entry name" value="Beta-barrel_TonB_sf"/>
</dbReference>
<evidence type="ECO:0000256" key="2">
    <source>
        <dbReference type="ARBA" id="ARBA00022448"/>
    </source>
</evidence>
<dbReference type="PROSITE" id="PS52016">
    <property type="entry name" value="TONB_DEPENDENT_REC_3"/>
    <property type="match status" value="1"/>
</dbReference>
<evidence type="ECO:0000313" key="12">
    <source>
        <dbReference type="EMBL" id="MBB5619525.1"/>
    </source>
</evidence>
<dbReference type="SUPFAM" id="SSF49464">
    <property type="entry name" value="Carboxypeptidase regulatory domain-like"/>
    <property type="match status" value="1"/>
</dbReference>
<dbReference type="InterPro" id="IPR008969">
    <property type="entry name" value="CarboxyPept-like_regulatory"/>
</dbReference>
<reference evidence="12 13" key="1">
    <citation type="submission" date="2020-08" db="EMBL/GenBank/DDBJ databases">
        <title>Genomic Encyclopedia of Type Strains, Phase IV (KMG-V): Genome sequencing to study the core and pangenomes of soil and plant-associated prokaryotes.</title>
        <authorList>
            <person name="Whitman W."/>
        </authorList>
    </citation>
    <scope>NUCLEOTIDE SEQUENCE [LARGE SCALE GENOMIC DNA]</scope>
    <source>
        <strain evidence="12 13">MP7CTX6</strain>
    </source>
</reference>
<organism evidence="12 13">
    <name type="scientific">Pedobacter cryoconitis</name>
    <dbReference type="NCBI Taxonomy" id="188932"/>
    <lineage>
        <taxon>Bacteria</taxon>
        <taxon>Pseudomonadati</taxon>
        <taxon>Bacteroidota</taxon>
        <taxon>Sphingobacteriia</taxon>
        <taxon>Sphingobacteriales</taxon>
        <taxon>Sphingobacteriaceae</taxon>
        <taxon>Pedobacter</taxon>
    </lineage>
</organism>
<evidence type="ECO:0000256" key="7">
    <source>
        <dbReference type="ARBA" id="ARBA00023237"/>
    </source>
</evidence>
<dbReference type="Pfam" id="PF07715">
    <property type="entry name" value="Plug"/>
    <property type="match status" value="1"/>
</dbReference>
<feature type="signal peptide" evidence="10">
    <location>
        <begin position="1"/>
        <end position="34"/>
    </location>
</feature>
<evidence type="ECO:0000256" key="9">
    <source>
        <dbReference type="SAM" id="MobiDB-lite"/>
    </source>
</evidence>
<feature type="chain" id="PRO_5031248480" evidence="10">
    <location>
        <begin position="35"/>
        <end position="806"/>
    </location>
</feature>
<comment type="subcellular location">
    <subcellularLocation>
        <location evidence="1 8">Cell outer membrane</location>
        <topology evidence="1 8">Multi-pass membrane protein</topology>
    </subcellularLocation>
</comment>
<dbReference type="Pfam" id="PF13715">
    <property type="entry name" value="CarbopepD_reg_2"/>
    <property type="match status" value="1"/>
</dbReference>
<dbReference type="Gene3D" id="2.170.130.10">
    <property type="entry name" value="TonB-dependent receptor, plug domain"/>
    <property type="match status" value="1"/>
</dbReference>
<dbReference type="EMBL" id="JACHCF010000001">
    <property type="protein sequence ID" value="MBB5619525.1"/>
    <property type="molecule type" value="Genomic_DNA"/>
</dbReference>
<protein>
    <submittedName>
        <fullName evidence="12">Outer membrane receptor protein involved in Fe transport</fullName>
    </submittedName>
</protein>
<dbReference type="AlphaFoldDB" id="A0A7W9DIW6"/>
<evidence type="ECO:0000256" key="8">
    <source>
        <dbReference type="PROSITE-ProRule" id="PRU01360"/>
    </source>
</evidence>
<dbReference type="GO" id="GO:0015344">
    <property type="term" value="F:siderophore uptake transmembrane transporter activity"/>
    <property type="evidence" value="ECO:0007669"/>
    <property type="project" value="TreeGrafter"/>
</dbReference>
<dbReference type="RefSeq" id="WP_183865650.1">
    <property type="nucleotide sequence ID" value="NZ_JACHCF010000001.1"/>
</dbReference>
<keyword evidence="5 10" id="KW-0732">Signal</keyword>
<evidence type="ECO:0000256" key="5">
    <source>
        <dbReference type="ARBA" id="ARBA00022729"/>
    </source>
</evidence>
<dbReference type="PANTHER" id="PTHR30069">
    <property type="entry name" value="TONB-DEPENDENT OUTER MEMBRANE RECEPTOR"/>
    <property type="match status" value="1"/>
</dbReference>
<dbReference type="GO" id="GO:0044718">
    <property type="term" value="P:siderophore transmembrane transport"/>
    <property type="evidence" value="ECO:0007669"/>
    <property type="project" value="TreeGrafter"/>
</dbReference>
<evidence type="ECO:0000256" key="10">
    <source>
        <dbReference type="SAM" id="SignalP"/>
    </source>
</evidence>
<keyword evidence="2 8" id="KW-0813">Transport</keyword>
<feature type="region of interest" description="Disordered" evidence="9">
    <location>
        <begin position="55"/>
        <end position="74"/>
    </location>
</feature>
<sequence length="806" mass="89330">MISTPVLFKGRFLPCVLRFLLVTLLIANSLNSTAQNTNGTISGQVLNNESQPVPGASVSLKGVPGKKQSDESGHFQLTAPAGNYELNISFVGYGKKKLKVTINAGANTLIDNLVLSDLNEMKEVSVVGKTEVKKAKEKAFSLNVIDTKQLYNTSADLNQVMNRTSGVRIREDGGVGSNFNFSLNGFSGKQVKFFLDGIPIDNLGSSLTLNNFPVNMAERIEVYKGVTPISLGGDALGGAVNIVTRSNPNYIDASYGFGSFNTHRPSFNAAYTNAKTGFTVRTNMFYNYSDNDYKVDVQPIDLITGQRGVYQRVKRFHDKYESGTAQVEVGVTGKKYADKLLFGVIASGNEKDIQTGVTMEQVFGARTTRSSSVIPTLKYKKTDLFIKGLDLSVYGAYNMSQNRFIDTTRLKYNWLQQTIPTTSAELIRTQLKNKDNEGLATANLAYKINAHQAVSYNYVLTDFKRKSSDVENPDNPVFLYPQKLAKQVMGLAWQTDYEGFTATLFTKLYLLNAKSFEQQTTKEGVTSYQQSSLSTSNLGYGAAAAYFILTGLQAKASFEHTFRLPEATELLGDGLYVRRNSALKPESSNNLNLGALYKLPLQGDHKVGIEGNFIYRKSQNFIRLDQAQAAPIDRQYINVGDVLTTGVEGEVKYTWKDKIFVSANMTYQNIVDKQKTITTTNFTGTNTSANFYYNSRLPNMPFLFGNADIGTVFKQVGAAENSLSISYSLNYVQKYFLTSTALGADNQDIIPQQFSHNLMAGYSIKNGKYNIALEGRNLADNRLFDNYLLQKPGRSFFIKLRYFISK</sequence>
<dbReference type="PANTHER" id="PTHR30069:SF29">
    <property type="entry name" value="HEMOGLOBIN AND HEMOGLOBIN-HAPTOGLOBIN-BINDING PROTEIN 1-RELATED"/>
    <property type="match status" value="1"/>
</dbReference>
<feature type="domain" description="TonB-dependent receptor plug" evidence="11">
    <location>
        <begin position="136"/>
        <end position="239"/>
    </location>
</feature>
<evidence type="ECO:0000259" key="11">
    <source>
        <dbReference type="Pfam" id="PF07715"/>
    </source>
</evidence>
<comment type="caution">
    <text evidence="12">The sequence shown here is derived from an EMBL/GenBank/DDBJ whole genome shotgun (WGS) entry which is preliminary data.</text>
</comment>
<dbReference type="InterPro" id="IPR037066">
    <property type="entry name" value="Plug_dom_sf"/>
</dbReference>
<dbReference type="SUPFAM" id="SSF56935">
    <property type="entry name" value="Porins"/>
    <property type="match status" value="1"/>
</dbReference>
<evidence type="ECO:0000256" key="3">
    <source>
        <dbReference type="ARBA" id="ARBA00022452"/>
    </source>
</evidence>
<accession>A0A7W9DIW6</accession>
<proteinExistence type="inferred from homology"/>
<evidence type="ECO:0000313" key="13">
    <source>
        <dbReference type="Proteomes" id="UP000537718"/>
    </source>
</evidence>
<dbReference type="Proteomes" id="UP000537718">
    <property type="component" value="Unassembled WGS sequence"/>
</dbReference>
<name>A0A7W9DIW6_9SPHI</name>
<dbReference type="InterPro" id="IPR039426">
    <property type="entry name" value="TonB-dep_rcpt-like"/>
</dbReference>
<dbReference type="InterPro" id="IPR012910">
    <property type="entry name" value="Plug_dom"/>
</dbReference>
<keyword evidence="7 8" id="KW-0998">Cell outer membrane</keyword>
<dbReference type="GO" id="GO:0009279">
    <property type="term" value="C:cell outer membrane"/>
    <property type="evidence" value="ECO:0007669"/>
    <property type="project" value="UniProtKB-SubCell"/>
</dbReference>
<dbReference type="Gene3D" id="2.40.170.20">
    <property type="entry name" value="TonB-dependent receptor, beta-barrel domain"/>
    <property type="match status" value="1"/>
</dbReference>
<dbReference type="Gene3D" id="2.60.40.1120">
    <property type="entry name" value="Carboxypeptidase-like, regulatory domain"/>
    <property type="match status" value="1"/>
</dbReference>